<dbReference type="InterPro" id="IPR016024">
    <property type="entry name" value="ARM-type_fold"/>
</dbReference>
<reference evidence="1" key="3">
    <citation type="submission" date="2025-09" db="UniProtKB">
        <authorList>
            <consortium name="Ensembl"/>
        </authorList>
    </citation>
    <scope>IDENTIFICATION</scope>
</reference>
<dbReference type="Pfam" id="PF17822">
    <property type="entry name" value="ARMH2"/>
    <property type="match status" value="1"/>
</dbReference>
<dbReference type="InterPro" id="IPR011989">
    <property type="entry name" value="ARM-like"/>
</dbReference>
<name>A0AAY5KJA2_ESOLU</name>
<dbReference type="Proteomes" id="UP000265140">
    <property type="component" value="Chromosome 10"/>
</dbReference>
<dbReference type="GeneTree" id="ENSGT00530000068834"/>
<sequence>MIRHIMLFYSNHIKRYLFPHKEEANGSGKNLHYTKIRLAGQDINNIELPLEERVVAVHHIGLLGYTGGYTAAVYAAGYMPVMADLLKQPSLSDHQRTAVLEGLSGLCYVHLANQRSAQTLGIHATLQELIDPACPLALSIKVQMWSGYLINILCWNNIPLIRILARSDGLRQSLECLESHDWFGWPKNYARELLYILGFWEPQTLKRADSRSPAGELCLQSDSH</sequence>
<dbReference type="Gene3D" id="1.25.10.10">
    <property type="entry name" value="Leucine-rich Repeat Variant"/>
    <property type="match status" value="1"/>
</dbReference>
<proteinExistence type="predicted"/>
<keyword evidence="2" id="KW-1185">Reference proteome</keyword>
<dbReference type="Ensembl" id="ENSELUT00000089516.1">
    <property type="protein sequence ID" value="ENSELUP00000088360.1"/>
    <property type="gene ID" value="ENSELUG00000036623.1"/>
</dbReference>
<dbReference type="KEGG" id="els:109616209"/>
<evidence type="ECO:0000313" key="2">
    <source>
        <dbReference type="Proteomes" id="UP000265140"/>
    </source>
</evidence>
<reference evidence="1" key="2">
    <citation type="submission" date="2025-08" db="UniProtKB">
        <authorList>
            <consortium name="Ensembl"/>
        </authorList>
    </citation>
    <scope>IDENTIFICATION</scope>
</reference>
<dbReference type="PANTHER" id="PTHR37679:SF1">
    <property type="entry name" value="ARMADILLO-LIKE HELICAL DOMAIN-CONTAINING PROTEIN 2"/>
    <property type="match status" value="1"/>
</dbReference>
<protein>
    <submittedName>
        <fullName evidence="1">Uncharacterized protein</fullName>
    </submittedName>
</protein>
<reference evidence="1 2" key="1">
    <citation type="submission" date="2020-02" db="EMBL/GenBank/DDBJ databases">
        <title>Esox lucius (northern pike) genome, fEsoLuc1, primary haplotype.</title>
        <authorList>
            <person name="Myers G."/>
            <person name="Karagic N."/>
            <person name="Meyer A."/>
            <person name="Pippel M."/>
            <person name="Reichard M."/>
            <person name="Winkler S."/>
            <person name="Tracey A."/>
            <person name="Sims Y."/>
            <person name="Howe K."/>
            <person name="Rhie A."/>
            <person name="Formenti G."/>
            <person name="Durbin R."/>
            <person name="Fedrigo O."/>
            <person name="Jarvis E.D."/>
        </authorList>
    </citation>
    <scope>NUCLEOTIDE SEQUENCE [LARGE SCALE GENOMIC DNA]</scope>
</reference>
<dbReference type="PANTHER" id="PTHR37679">
    <property type="entry name" value="ARMADILLO-LIKE HELICAL DOMAIN-CONTAINING PROTEIN 2"/>
    <property type="match status" value="1"/>
</dbReference>
<dbReference type="SUPFAM" id="SSF48371">
    <property type="entry name" value="ARM repeat"/>
    <property type="match status" value="1"/>
</dbReference>
<accession>A0AAY5KJA2</accession>
<organism evidence="1 2">
    <name type="scientific">Esox lucius</name>
    <name type="common">Northern pike</name>
    <dbReference type="NCBI Taxonomy" id="8010"/>
    <lineage>
        <taxon>Eukaryota</taxon>
        <taxon>Metazoa</taxon>
        <taxon>Chordata</taxon>
        <taxon>Craniata</taxon>
        <taxon>Vertebrata</taxon>
        <taxon>Euteleostomi</taxon>
        <taxon>Actinopterygii</taxon>
        <taxon>Neopterygii</taxon>
        <taxon>Teleostei</taxon>
        <taxon>Protacanthopterygii</taxon>
        <taxon>Esociformes</taxon>
        <taxon>Esocidae</taxon>
        <taxon>Esox</taxon>
    </lineage>
</organism>
<dbReference type="AlphaFoldDB" id="A0AAY5KJA2"/>
<dbReference type="InterPro" id="IPR040268">
    <property type="entry name" value="ARMH2"/>
</dbReference>
<evidence type="ECO:0000313" key="1">
    <source>
        <dbReference type="Ensembl" id="ENSELUP00000088360.1"/>
    </source>
</evidence>